<comment type="subcellular location">
    <subcellularLocation>
        <location evidence="1">Nucleus</location>
    </subcellularLocation>
</comment>
<feature type="region of interest" description="Disordered" evidence="4">
    <location>
        <begin position="187"/>
        <end position="209"/>
    </location>
</feature>
<name>A0A0V1BQE1_TRISP</name>
<dbReference type="Pfam" id="PF03638">
    <property type="entry name" value="TCR"/>
    <property type="match status" value="2"/>
</dbReference>
<keyword evidence="3" id="KW-0539">Nucleus</keyword>
<dbReference type="OrthoDB" id="6283463at2759"/>
<dbReference type="PANTHER" id="PTHR12446">
    <property type="entry name" value="TESMIN/TSO1-RELATED"/>
    <property type="match status" value="1"/>
</dbReference>
<dbReference type="PROSITE" id="PS51634">
    <property type="entry name" value="CRC"/>
    <property type="match status" value="1"/>
</dbReference>
<proteinExistence type="inferred from homology"/>
<dbReference type="GO" id="GO:0005634">
    <property type="term" value="C:nucleus"/>
    <property type="evidence" value="ECO:0007669"/>
    <property type="project" value="UniProtKB-SubCell"/>
</dbReference>
<evidence type="ECO:0000256" key="4">
    <source>
        <dbReference type="SAM" id="MobiDB-lite"/>
    </source>
</evidence>
<dbReference type="InterPro" id="IPR005172">
    <property type="entry name" value="CRC"/>
</dbReference>
<accession>A0A0V1BQE1</accession>
<feature type="domain" description="CRC" evidence="5">
    <location>
        <begin position="384"/>
        <end position="496"/>
    </location>
</feature>
<evidence type="ECO:0000313" key="6">
    <source>
        <dbReference type="EMBL" id="KRY39130.1"/>
    </source>
</evidence>
<evidence type="ECO:0000259" key="5">
    <source>
        <dbReference type="PROSITE" id="PS51634"/>
    </source>
</evidence>
<gene>
    <name evidence="6" type="primary">lin-54</name>
    <name evidence="6" type="ORF">T01_13291</name>
</gene>
<evidence type="ECO:0000256" key="2">
    <source>
        <dbReference type="ARBA" id="ARBA00007267"/>
    </source>
</evidence>
<dbReference type="InterPro" id="IPR028307">
    <property type="entry name" value="Lin-54_fam"/>
</dbReference>
<comment type="caution">
    <text evidence="6">The sequence shown here is derived from an EMBL/GenBank/DDBJ whole genome shotgun (WGS) entry which is preliminary data.</text>
</comment>
<dbReference type="SMART" id="SM01114">
    <property type="entry name" value="CXC"/>
    <property type="match status" value="2"/>
</dbReference>
<feature type="region of interest" description="Disordered" evidence="4">
    <location>
        <begin position="1"/>
        <end position="28"/>
    </location>
</feature>
<dbReference type="InParanoid" id="A0A0V1BQE1"/>
<dbReference type="GO" id="GO:0006355">
    <property type="term" value="P:regulation of DNA-templated transcription"/>
    <property type="evidence" value="ECO:0007669"/>
    <property type="project" value="TreeGrafter"/>
</dbReference>
<evidence type="ECO:0000256" key="1">
    <source>
        <dbReference type="ARBA" id="ARBA00004123"/>
    </source>
</evidence>
<dbReference type="PANTHER" id="PTHR12446:SF34">
    <property type="entry name" value="PROTEIN LIN-54 HOMOLOG"/>
    <property type="match status" value="1"/>
</dbReference>
<evidence type="ECO:0000313" key="7">
    <source>
        <dbReference type="Proteomes" id="UP000054776"/>
    </source>
</evidence>
<feature type="region of interest" description="Disordered" evidence="4">
    <location>
        <begin position="502"/>
        <end position="521"/>
    </location>
</feature>
<organism evidence="6 7">
    <name type="scientific">Trichinella spiralis</name>
    <name type="common">Trichina worm</name>
    <dbReference type="NCBI Taxonomy" id="6334"/>
    <lineage>
        <taxon>Eukaryota</taxon>
        <taxon>Metazoa</taxon>
        <taxon>Ecdysozoa</taxon>
        <taxon>Nematoda</taxon>
        <taxon>Enoplea</taxon>
        <taxon>Dorylaimia</taxon>
        <taxon>Trichinellida</taxon>
        <taxon>Trichinellidae</taxon>
        <taxon>Trichinella</taxon>
    </lineage>
</organism>
<dbReference type="AlphaFoldDB" id="A0A0V1BQE1"/>
<sequence length="622" mass="67290">MNEENPDKVTENPEKIVDNSDKINENPEIIVEDPAKIVENPEKIVENPDKITENPPAVSDCEVRSLLARAPDNLPFLSGNEQSPSGSGIVSTLSPIRNIILRKGQIVRASSSNSPTIFIPPKSNSLSLLNVSQSVTKFSTSAVQLPKILGNKITVLKSPGKSLLSSDLTGHSLNVVNVKGAITSTEISASPSVTRPPLPDEAPVQTQSPHKVRLSLSSAGSRIIPHVSPSAKSTRLMVLKGTGSSAAISPTTVNKNSPAANSPVVAKLLLKSDKPDELGQKRKLPSEARMILPQSVRGVCMVSGGQSVTIPGLLVLLFFSSLHLSLQSKYLVAINSPSTTKSPVASSVSPAVVSEGSNETKAAFPATESTPEAPVLKRRQVINNRRPCNCTKSQCLKLYCDCFANGEFCSNCHCTNCLNNLTNELDRSRAIKSCLERNPMAFQPKIGKGRADTERLHNKGCNCKKSSCLKNYCECYEARVSCTVRCKCVGCRNTEADRNHRNRGHLQSLVSSNATPTSNSCSNQICEYPNDSLSSGSEETDEKSDNKRLPGFLLSEEVIEAVTKCLIADTVELSRKVPRDSECIQMTLVSEFGRCLDRIIDVLLSQHSAVYEDCKIFLMMTD</sequence>
<feature type="compositionally biased region" description="Basic and acidic residues" evidence="4">
    <location>
        <begin position="1"/>
        <end position="25"/>
    </location>
</feature>
<dbReference type="Proteomes" id="UP000054776">
    <property type="component" value="Unassembled WGS sequence"/>
</dbReference>
<dbReference type="InterPro" id="IPR033467">
    <property type="entry name" value="Tesmin/TSO1-like_CXC"/>
</dbReference>
<feature type="compositionally biased region" description="Polar residues" evidence="4">
    <location>
        <begin position="508"/>
        <end position="521"/>
    </location>
</feature>
<comment type="similarity">
    <text evidence="2">Belongs to the lin-54 family.</text>
</comment>
<keyword evidence="7" id="KW-1185">Reference proteome</keyword>
<dbReference type="eggNOG" id="KOG1171">
    <property type="taxonomic scope" value="Eukaryota"/>
</dbReference>
<dbReference type="Gene3D" id="6.10.250.1010">
    <property type="match status" value="1"/>
</dbReference>
<reference evidence="6 7" key="1">
    <citation type="submission" date="2015-01" db="EMBL/GenBank/DDBJ databases">
        <title>Evolution of Trichinella species and genotypes.</title>
        <authorList>
            <person name="Korhonen P.K."/>
            <person name="Edoardo P."/>
            <person name="Giuseppe L.R."/>
            <person name="Gasser R.B."/>
        </authorList>
    </citation>
    <scope>NUCLEOTIDE SEQUENCE [LARGE SCALE GENOMIC DNA]</scope>
    <source>
        <strain evidence="6">ISS3</strain>
    </source>
</reference>
<dbReference type="STRING" id="6334.A0A0V1BQE1"/>
<evidence type="ECO:0000256" key="3">
    <source>
        <dbReference type="ARBA" id="ARBA00023242"/>
    </source>
</evidence>
<protein>
    <submittedName>
        <fullName evidence="6">Protein lin-54</fullName>
    </submittedName>
</protein>
<dbReference type="EMBL" id="JYDH01000020">
    <property type="protein sequence ID" value="KRY39130.1"/>
    <property type="molecule type" value="Genomic_DNA"/>
</dbReference>